<dbReference type="Pfam" id="PF09548">
    <property type="entry name" value="Spore_III_AB"/>
    <property type="match status" value="1"/>
</dbReference>
<dbReference type="NCBIfam" id="TIGR02833">
    <property type="entry name" value="spore_III_AB"/>
    <property type="match status" value="1"/>
</dbReference>
<comment type="caution">
    <text evidence="3">The sequence shown here is derived from an EMBL/GenBank/DDBJ whole genome shotgun (WGS) entry which is preliminary data.</text>
</comment>
<dbReference type="PIRSF" id="PIRSF021435">
    <property type="entry name" value="SpoIIIAB"/>
    <property type="match status" value="1"/>
</dbReference>
<keyword evidence="2" id="KW-1133">Transmembrane helix</keyword>
<evidence type="ECO:0000256" key="2">
    <source>
        <dbReference type="SAM" id="Phobius"/>
    </source>
</evidence>
<evidence type="ECO:0000256" key="1">
    <source>
        <dbReference type="SAM" id="Coils"/>
    </source>
</evidence>
<keyword evidence="4" id="KW-1185">Reference proteome</keyword>
<accession>A0ABP2ASP9</accession>
<keyword evidence="2" id="KW-0812">Transmembrane</keyword>
<organism evidence="3 4">
    <name type="scientific">Sarcina ventriculi</name>
    <name type="common">Clostridium ventriculi</name>
    <dbReference type="NCBI Taxonomy" id="1267"/>
    <lineage>
        <taxon>Bacteria</taxon>
        <taxon>Bacillati</taxon>
        <taxon>Bacillota</taxon>
        <taxon>Clostridia</taxon>
        <taxon>Eubacteriales</taxon>
        <taxon>Clostridiaceae</taxon>
        <taxon>Sarcina</taxon>
    </lineage>
</organism>
<feature type="transmembrane region" description="Helical" evidence="2">
    <location>
        <begin position="154"/>
        <end position="170"/>
    </location>
</feature>
<dbReference type="Proteomes" id="UP000095488">
    <property type="component" value="Unassembled WGS sequence"/>
</dbReference>
<evidence type="ECO:0000313" key="4">
    <source>
        <dbReference type="Proteomes" id="UP000095488"/>
    </source>
</evidence>
<protein>
    <submittedName>
        <fullName evidence="3">Stage III sporulation protein SpoAB</fullName>
    </submittedName>
</protein>
<sequence>MKLILLLSIVVICSFIGFSYGEEFLKRTNQLKELLRIVIELENEIVYSHTPLPECLKKIALKTKEPLKKLLEVVEEKLIKNEVLDVYDAFLRGINDEKENLSLKQEHYDIILDLSKSLGETSIDNQHNIFSLAKEKLKREIEETEKESKKNTKAYRSLGLGIGLMIVIFLM</sequence>
<keyword evidence="2" id="KW-0472">Membrane</keyword>
<dbReference type="EMBL" id="CYZR01000001">
    <property type="protein sequence ID" value="CUN51307.1"/>
    <property type="molecule type" value="Genomic_DNA"/>
</dbReference>
<evidence type="ECO:0000313" key="3">
    <source>
        <dbReference type="EMBL" id="CUN51307.1"/>
    </source>
</evidence>
<dbReference type="RefSeq" id="WP_055257275.1">
    <property type="nucleotide sequence ID" value="NZ_BCMV01000062.1"/>
</dbReference>
<proteinExistence type="predicted"/>
<name>A0ABP2ASP9_SARVE</name>
<reference evidence="3 4" key="1">
    <citation type="submission" date="2015-09" db="EMBL/GenBank/DDBJ databases">
        <authorList>
            <consortium name="Pathogen Informatics"/>
            <person name="Wu L."/>
            <person name="Ma J."/>
        </authorList>
    </citation>
    <scope>NUCLEOTIDE SEQUENCE [LARGE SCALE GENOMIC DNA]</scope>
    <source>
        <strain evidence="3 4">2789STDY5834858</strain>
    </source>
</reference>
<feature type="coiled-coil region" evidence="1">
    <location>
        <begin position="127"/>
        <end position="154"/>
    </location>
</feature>
<keyword evidence="1" id="KW-0175">Coiled coil</keyword>
<dbReference type="InterPro" id="IPR014198">
    <property type="entry name" value="Spore_III_AB"/>
</dbReference>
<gene>
    <name evidence="3" type="ORF">ERS852473_00387</name>
</gene>